<protein>
    <submittedName>
        <fullName evidence="2">Uncharacterized protein</fullName>
    </submittedName>
</protein>
<reference evidence="2 3" key="1">
    <citation type="submission" date="2020-03" db="EMBL/GenBank/DDBJ databases">
        <title>WGS of the type strain of Planosporangium spp.</title>
        <authorList>
            <person name="Thawai C."/>
        </authorList>
    </citation>
    <scope>NUCLEOTIDE SEQUENCE [LARGE SCALE GENOMIC DNA]</scope>
    <source>
        <strain evidence="2 3">TBRC 5610</strain>
    </source>
</reference>
<feature type="transmembrane region" description="Helical" evidence="1">
    <location>
        <begin position="7"/>
        <end position="25"/>
    </location>
</feature>
<gene>
    <name evidence="2" type="ORF">HC031_19650</name>
</gene>
<accession>A0ABX0Y1J6</accession>
<dbReference type="EMBL" id="JAATVY010000014">
    <property type="protein sequence ID" value="NJC71913.1"/>
    <property type="molecule type" value="Genomic_DNA"/>
</dbReference>
<evidence type="ECO:0000313" key="3">
    <source>
        <dbReference type="Proteomes" id="UP000722989"/>
    </source>
</evidence>
<feature type="transmembrane region" description="Helical" evidence="1">
    <location>
        <begin position="119"/>
        <end position="140"/>
    </location>
</feature>
<comment type="caution">
    <text evidence="2">The sequence shown here is derived from an EMBL/GenBank/DDBJ whole genome shotgun (WGS) entry which is preliminary data.</text>
</comment>
<evidence type="ECO:0000313" key="2">
    <source>
        <dbReference type="EMBL" id="NJC71913.1"/>
    </source>
</evidence>
<feature type="transmembrane region" description="Helical" evidence="1">
    <location>
        <begin position="146"/>
        <end position="168"/>
    </location>
</feature>
<keyword evidence="1" id="KW-0472">Membrane</keyword>
<name>A0ABX0Y1J6_9ACTN</name>
<keyword evidence="3" id="KW-1185">Reference proteome</keyword>
<evidence type="ECO:0000256" key="1">
    <source>
        <dbReference type="SAM" id="Phobius"/>
    </source>
</evidence>
<dbReference type="RefSeq" id="WP_167926815.1">
    <property type="nucleotide sequence ID" value="NZ_JAATVY010000014.1"/>
</dbReference>
<proteinExistence type="predicted"/>
<dbReference type="Proteomes" id="UP000722989">
    <property type="component" value="Unassembled WGS sequence"/>
</dbReference>
<sequence length="284" mass="30722">MLRWVPFLVVATELVLVVGGVVSLADAAVAVVLIEIALLGVVVGEVVTMRAAYRKARRSGADRAPAMSAALDAALPPVVAMLIRQELRVFGSLLSVVRRRTRVSPGDSALPYGRRLRGLLIVLAGLSLAEVAVVEAFVPWPVVRWVLLALGIYGLLWVVSFVASLSVYPHTIGPRVLRLRFGPFTDLAVPTEKIATAVENTTGTHRKTVETDDETLSVSLMGTSTVLVDLAEPHEVDLGRRGRHTVRRLRFDADDPADAVRLLREAVAPRVASREPSDPRGGRR</sequence>
<organism evidence="2 3">
    <name type="scientific">Planosporangium thailandense</name>
    <dbReference type="NCBI Taxonomy" id="765197"/>
    <lineage>
        <taxon>Bacteria</taxon>
        <taxon>Bacillati</taxon>
        <taxon>Actinomycetota</taxon>
        <taxon>Actinomycetes</taxon>
        <taxon>Micromonosporales</taxon>
        <taxon>Micromonosporaceae</taxon>
        <taxon>Planosporangium</taxon>
    </lineage>
</organism>
<keyword evidence="1" id="KW-0812">Transmembrane</keyword>
<keyword evidence="1" id="KW-1133">Transmembrane helix</keyword>
<feature type="transmembrane region" description="Helical" evidence="1">
    <location>
        <begin position="31"/>
        <end position="53"/>
    </location>
</feature>